<proteinExistence type="predicted"/>
<dbReference type="Pfam" id="PF03936">
    <property type="entry name" value="Terpene_synth_C"/>
    <property type="match status" value="1"/>
</dbReference>
<keyword evidence="1" id="KW-0479">Metal-binding</keyword>
<dbReference type="SUPFAM" id="SSF48239">
    <property type="entry name" value="Terpenoid cyclases/Protein prenyltransferases"/>
    <property type="match status" value="1"/>
</dbReference>
<dbReference type="InterPro" id="IPR005630">
    <property type="entry name" value="Terpene_synthase_metal-bd"/>
</dbReference>
<evidence type="ECO:0000259" key="4">
    <source>
        <dbReference type="Pfam" id="PF03936"/>
    </source>
</evidence>
<protein>
    <recommendedName>
        <fullName evidence="7">Geraniol synthase</fullName>
    </recommendedName>
</protein>
<comment type="caution">
    <text evidence="5">The sequence shown here is derived from an EMBL/GenBank/DDBJ whole genome shotgun (WGS) entry which is preliminary data.</text>
</comment>
<dbReference type="InterPro" id="IPR001906">
    <property type="entry name" value="Terpene_synth_N"/>
</dbReference>
<name>A0AA38SGL4_9ASTR</name>
<dbReference type="Gene3D" id="1.10.600.10">
    <property type="entry name" value="Farnesyl Diphosphate Synthase"/>
    <property type="match status" value="1"/>
</dbReference>
<evidence type="ECO:0000256" key="2">
    <source>
        <dbReference type="ARBA" id="ARBA00022842"/>
    </source>
</evidence>
<keyword evidence="6" id="KW-1185">Reference proteome</keyword>
<dbReference type="SFLD" id="SFLDS00005">
    <property type="entry name" value="Isoprenoid_Synthase_Type_I"/>
    <property type="match status" value="1"/>
</dbReference>
<dbReference type="Proteomes" id="UP001172457">
    <property type="component" value="Chromosome 7"/>
</dbReference>
<sequence>MSSPFYINSLSKTTKGGFTSNIGQHPWRLLSSSSPCKSSSRVCRFMVSLPRATIAMPLTHANNFLLANGDKTKANSSPEVDVLHSRIDELNQKTRKVLMATSNPKMKMKLLDTIQRLGIGYSYDEEIIHKLIDPDEGQLDDDLCTVALRFRLQRTNGLHTNSDVFGPFLDANGKFKESSIQDIETMLSLFEASYLGANGEDILSHAKEFTTIHLMKSVPQLTPTQREDVLHSLELPRHLRMARLESRRYIEEYGNESDHIPILLELAKLEYNQVQSLHQMELAEITRWWRHLGLVTKLTFARDRPLECFLWSVGLLPESKYSAIRIELAKTISILLVIDDIFDTYGSYDDLVLFTKAIQRWDLNEMEHLPEYMKICYMALYNTTNEICFEVLKKHGLSVLPFLRKTWIDMVEAFMVEAEWRNGGNTPNLKEYIENGVTTAGTYMAMVHLFFLMGEGVTIENMRTLHDSYPSFFSVAGTILRLWDDLGTSKEEQERGDVESSIQLVMKEKNITSEEEGRKQILHLIHTSWKELNATLVTPDALPLSIIKVALNMSRASQVIYQHDQDTYFSGVDDHVKYLFFTPIDM</sequence>
<dbReference type="SFLD" id="SFLDG01019">
    <property type="entry name" value="Terpene_Cyclase_Like_1_C_Termi"/>
    <property type="match status" value="1"/>
</dbReference>
<dbReference type="InterPro" id="IPR050148">
    <property type="entry name" value="Terpene_synthase-like"/>
</dbReference>
<evidence type="ECO:0008006" key="7">
    <source>
        <dbReference type="Google" id="ProtNLM"/>
    </source>
</evidence>
<evidence type="ECO:0000259" key="3">
    <source>
        <dbReference type="Pfam" id="PF01397"/>
    </source>
</evidence>
<dbReference type="InterPro" id="IPR044814">
    <property type="entry name" value="Terpene_cyclase_plant_C1"/>
</dbReference>
<dbReference type="PANTHER" id="PTHR31225">
    <property type="entry name" value="OS04G0344100 PROTEIN-RELATED"/>
    <property type="match status" value="1"/>
</dbReference>
<keyword evidence="2" id="KW-0460">Magnesium</keyword>
<dbReference type="CDD" id="cd00684">
    <property type="entry name" value="Terpene_cyclase_plant_C1"/>
    <property type="match status" value="1"/>
</dbReference>
<feature type="domain" description="Terpene synthase metal-binding" evidence="4">
    <location>
        <begin position="291"/>
        <end position="531"/>
    </location>
</feature>
<feature type="domain" description="Terpene synthase N-terminal" evidence="3">
    <location>
        <begin position="64"/>
        <end position="221"/>
    </location>
</feature>
<organism evidence="5 6">
    <name type="scientific">Centaurea solstitialis</name>
    <name type="common">yellow star-thistle</name>
    <dbReference type="NCBI Taxonomy" id="347529"/>
    <lineage>
        <taxon>Eukaryota</taxon>
        <taxon>Viridiplantae</taxon>
        <taxon>Streptophyta</taxon>
        <taxon>Embryophyta</taxon>
        <taxon>Tracheophyta</taxon>
        <taxon>Spermatophyta</taxon>
        <taxon>Magnoliopsida</taxon>
        <taxon>eudicotyledons</taxon>
        <taxon>Gunneridae</taxon>
        <taxon>Pentapetalae</taxon>
        <taxon>asterids</taxon>
        <taxon>campanulids</taxon>
        <taxon>Asterales</taxon>
        <taxon>Asteraceae</taxon>
        <taxon>Carduoideae</taxon>
        <taxon>Cardueae</taxon>
        <taxon>Centaureinae</taxon>
        <taxon>Centaurea</taxon>
    </lineage>
</organism>
<dbReference type="InterPro" id="IPR036965">
    <property type="entry name" value="Terpene_synth_N_sf"/>
</dbReference>
<evidence type="ECO:0000313" key="5">
    <source>
        <dbReference type="EMBL" id="KAJ9542355.1"/>
    </source>
</evidence>
<accession>A0AA38SGL4</accession>
<dbReference type="SUPFAM" id="SSF48576">
    <property type="entry name" value="Terpenoid synthases"/>
    <property type="match status" value="1"/>
</dbReference>
<evidence type="ECO:0000313" key="6">
    <source>
        <dbReference type="Proteomes" id="UP001172457"/>
    </source>
</evidence>
<dbReference type="InterPro" id="IPR034741">
    <property type="entry name" value="Terpene_cyclase-like_1_C"/>
</dbReference>
<dbReference type="GO" id="GO:0016102">
    <property type="term" value="P:diterpenoid biosynthetic process"/>
    <property type="evidence" value="ECO:0007669"/>
    <property type="project" value="InterPro"/>
</dbReference>
<gene>
    <name evidence="5" type="ORF">OSB04_028861</name>
</gene>
<dbReference type="GO" id="GO:0000287">
    <property type="term" value="F:magnesium ion binding"/>
    <property type="evidence" value="ECO:0007669"/>
    <property type="project" value="InterPro"/>
</dbReference>
<dbReference type="PANTHER" id="PTHR31225:SF137">
    <property type="entry name" value="TERPENE SYNTHASE 11-RELATED"/>
    <property type="match status" value="1"/>
</dbReference>
<dbReference type="EMBL" id="JARYMX010000007">
    <property type="protein sequence ID" value="KAJ9542355.1"/>
    <property type="molecule type" value="Genomic_DNA"/>
</dbReference>
<dbReference type="InterPro" id="IPR008949">
    <property type="entry name" value="Isoprenoid_synthase_dom_sf"/>
</dbReference>
<dbReference type="InterPro" id="IPR008930">
    <property type="entry name" value="Terpenoid_cyclase/PrenylTrfase"/>
</dbReference>
<dbReference type="Pfam" id="PF01397">
    <property type="entry name" value="Terpene_synth"/>
    <property type="match status" value="1"/>
</dbReference>
<dbReference type="Gene3D" id="1.50.10.130">
    <property type="entry name" value="Terpene synthase, N-terminal domain"/>
    <property type="match status" value="1"/>
</dbReference>
<dbReference type="GO" id="GO:0010333">
    <property type="term" value="F:terpene synthase activity"/>
    <property type="evidence" value="ECO:0007669"/>
    <property type="project" value="InterPro"/>
</dbReference>
<dbReference type="FunFam" id="1.10.600.10:FF:000007">
    <property type="entry name" value="Isoprene synthase, chloroplastic"/>
    <property type="match status" value="1"/>
</dbReference>
<evidence type="ECO:0000256" key="1">
    <source>
        <dbReference type="ARBA" id="ARBA00022723"/>
    </source>
</evidence>
<dbReference type="AlphaFoldDB" id="A0AA38SGL4"/>
<reference evidence="5" key="1">
    <citation type="submission" date="2023-03" db="EMBL/GenBank/DDBJ databases">
        <title>Chromosome-scale reference genome and RAD-based genetic map of yellow starthistle (Centaurea solstitialis) reveal putative structural variation and QTLs associated with invader traits.</title>
        <authorList>
            <person name="Reatini B."/>
            <person name="Cang F.A."/>
            <person name="Jiang Q."/>
            <person name="Mckibben M.T.W."/>
            <person name="Barker M.S."/>
            <person name="Rieseberg L.H."/>
            <person name="Dlugosch K.M."/>
        </authorList>
    </citation>
    <scope>NUCLEOTIDE SEQUENCE</scope>
    <source>
        <strain evidence="5">CAN-66</strain>
        <tissue evidence="5">Leaf</tissue>
    </source>
</reference>